<evidence type="ECO:0000256" key="2">
    <source>
        <dbReference type="ARBA" id="ARBA00010782"/>
    </source>
</evidence>
<feature type="region of interest" description="Disordered" evidence="5">
    <location>
        <begin position="236"/>
        <end position="266"/>
    </location>
</feature>
<dbReference type="GO" id="GO:0000463">
    <property type="term" value="P:maturation of LSU-rRNA from tricistronic rRNA transcript (SSU-rRNA, 5.8S rRNA, LSU-rRNA)"/>
    <property type="evidence" value="ECO:0007669"/>
    <property type="project" value="TreeGrafter"/>
</dbReference>
<comment type="subcellular location">
    <subcellularLocation>
        <location evidence="1 4">Nucleus</location>
        <location evidence="1 4">Nucleolus</location>
    </subcellularLocation>
</comment>
<evidence type="ECO:0000256" key="5">
    <source>
        <dbReference type="SAM" id="MobiDB-lite"/>
    </source>
</evidence>
<gene>
    <name evidence="7" type="primary">RPF2</name>
    <name evidence="7" type="ORF">LTR97_011489</name>
</gene>
<evidence type="ECO:0000256" key="3">
    <source>
        <dbReference type="ARBA" id="ARBA00023242"/>
    </source>
</evidence>
<sequence>MLPIRQIKPKSARTKRILDNKGPQTNENSRTTLFLKYTTTSDILQLCMTDLFALKRPLAQKFNKKNPVRPFEDPASLEFFSDKNDASLMVYGSHSKKRPHALTLARFFGGKVLDMIELMIEPETMRTLAQFKNGKAAVGLKPLLSFSGSAFDDPSNAVYGLAKSILLEMFRGPDVKEVDVEGLQYMICFSVDEAESADAKPMIHLRTYLLRTKKAAGSTLPKVELEEMGPRIDFRVGRHKDSDSDMMKEAMRKPKGLPTERPKKNIDTDIIGDKVGRIHLGKQDLGALQTRKMKGLKRSRDVVGAEDVLGGAEEDGGAPLTVGKKLISNIFFYKTAYRCKSVLLVRWLRDLPRNYALNVCVLDRAWEDGTLRNLDNAGFDIVAPAEVKVEEPSDGGYGDSAEKFRVDPTTIEGFTFESPTRYLVLARPRPSTMADKVKESPEPEVKSHFPLFELPAEIWSKIARLAVTSDEPIRLCSYGCPKSRQHRIQGTPPAITQVCRIIREEILSTFYLANTFTSYDYGDEFADKRLVRWLRAYSQAYTHRALDVFVESHHSDAQEYFDQQLGKIGFAVKTENPGETKRLKTFRVVRVT</sequence>
<comment type="caution">
    <text evidence="7">The sequence shown here is derived from an EMBL/GenBank/DDBJ whole genome shotgun (WGS) entry which is preliminary data.</text>
</comment>
<feature type="domain" description="Brix" evidence="6">
    <location>
        <begin position="30"/>
        <end position="245"/>
    </location>
</feature>
<dbReference type="PANTHER" id="PTHR12728">
    <property type="entry name" value="BRIX DOMAIN CONTAINING PROTEIN"/>
    <property type="match status" value="1"/>
</dbReference>
<dbReference type="InterPro" id="IPR039770">
    <property type="entry name" value="Rpf2"/>
</dbReference>
<dbReference type="GO" id="GO:0005730">
    <property type="term" value="C:nucleolus"/>
    <property type="evidence" value="ECO:0007669"/>
    <property type="project" value="UniProtKB-SubCell"/>
</dbReference>
<dbReference type="EMBL" id="JAVRQU010000021">
    <property type="protein sequence ID" value="KAK5691496.1"/>
    <property type="molecule type" value="Genomic_DNA"/>
</dbReference>
<keyword evidence="3 4" id="KW-0539">Nucleus</keyword>
<dbReference type="GO" id="GO:0019843">
    <property type="term" value="F:rRNA binding"/>
    <property type="evidence" value="ECO:0007669"/>
    <property type="project" value="UniProtKB-UniRule"/>
</dbReference>
<protein>
    <recommendedName>
        <fullName evidence="4">Ribosome production factor 2 homolog</fullName>
    </recommendedName>
    <alternativeName>
        <fullName evidence="4">Ribosome biogenesis protein RPF2 homolog</fullName>
    </alternativeName>
</protein>
<organism evidence="7 8">
    <name type="scientific">Elasticomyces elasticus</name>
    <dbReference type="NCBI Taxonomy" id="574655"/>
    <lineage>
        <taxon>Eukaryota</taxon>
        <taxon>Fungi</taxon>
        <taxon>Dikarya</taxon>
        <taxon>Ascomycota</taxon>
        <taxon>Pezizomycotina</taxon>
        <taxon>Dothideomycetes</taxon>
        <taxon>Dothideomycetidae</taxon>
        <taxon>Mycosphaerellales</taxon>
        <taxon>Teratosphaeriaceae</taxon>
        <taxon>Elasticomyces</taxon>
    </lineage>
</organism>
<evidence type="ECO:0000259" key="6">
    <source>
        <dbReference type="PROSITE" id="PS50833"/>
    </source>
</evidence>
<comment type="similarity">
    <text evidence="2 4">Belongs to the RPF2 family.</text>
</comment>
<evidence type="ECO:0000313" key="7">
    <source>
        <dbReference type="EMBL" id="KAK5691496.1"/>
    </source>
</evidence>
<dbReference type="InterPro" id="IPR007109">
    <property type="entry name" value="Brix"/>
</dbReference>
<proteinExistence type="inferred from homology"/>
<dbReference type="Proteomes" id="UP001310594">
    <property type="component" value="Unassembled WGS sequence"/>
</dbReference>
<dbReference type="PANTHER" id="PTHR12728:SF0">
    <property type="entry name" value="RIBOSOME PRODUCTION FACTOR 2 HOMOLOG"/>
    <property type="match status" value="1"/>
</dbReference>
<accession>A0AAN7VYX7</accession>
<dbReference type="Pfam" id="PF04427">
    <property type="entry name" value="Brix"/>
    <property type="match status" value="1"/>
</dbReference>
<dbReference type="SMART" id="SM00879">
    <property type="entry name" value="Brix"/>
    <property type="match status" value="1"/>
</dbReference>
<dbReference type="GO" id="GO:0000027">
    <property type="term" value="P:ribosomal large subunit assembly"/>
    <property type="evidence" value="ECO:0007669"/>
    <property type="project" value="InterPro"/>
</dbReference>
<name>A0AAN7VYX7_9PEZI</name>
<reference evidence="7" key="1">
    <citation type="submission" date="2023-08" db="EMBL/GenBank/DDBJ databases">
        <title>Black Yeasts Isolated from many extreme environments.</title>
        <authorList>
            <person name="Coleine C."/>
            <person name="Stajich J.E."/>
            <person name="Selbmann L."/>
        </authorList>
    </citation>
    <scope>NUCLEOTIDE SEQUENCE</scope>
    <source>
        <strain evidence="7">CCFEE 5810</strain>
    </source>
</reference>
<evidence type="ECO:0000313" key="8">
    <source>
        <dbReference type="Proteomes" id="UP001310594"/>
    </source>
</evidence>
<dbReference type="AlphaFoldDB" id="A0AAN7VYX7"/>
<dbReference type="PROSITE" id="PS50833">
    <property type="entry name" value="BRIX"/>
    <property type="match status" value="1"/>
</dbReference>
<evidence type="ECO:0000256" key="1">
    <source>
        <dbReference type="ARBA" id="ARBA00004604"/>
    </source>
</evidence>
<evidence type="ECO:0000256" key="4">
    <source>
        <dbReference type="RuleBase" id="RU367086"/>
    </source>
</evidence>